<proteinExistence type="predicted"/>
<dbReference type="EMBL" id="MSIF01000007">
    <property type="protein sequence ID" value="OLF10020.1"/>
    <property type="molecule type" value="Genomic_DNA"/>
</dbReference>
<dbReference type="Gene3D" id="1.25.10.90">
    <property type="match status" value="1"/>
</dbReference>
<reference evidence="1 2" key="1">
    <citation type="submission" date="2016-12" db="EMBL/GenBank/DDBJ databases">
        <title>The draft genome sequence of Actinophytocola xinjiangensis.</title>
        <authorList>
            <person name="Wang W."/>
            <person name="Yuan L."/>
        </authorList>
    </citation>
    <scope>NUCLEOTIDE SEQUENCE [LARGE SCALE GENOMIC DNA]</scope>
    <source>
        <strain evidence="1 2">CGMCC 4.4663</strain>
    </source>
</reference>
<keyword evidence="2" id="KW-1185">Reference proteome</keyword>
<dbReference type="PANTHER" id="PTHR34070:SF1">
    <property type="entry name" value="DNA ALKYLATION REPAIR PROTEIN"/>
    <property type="match status" value="1"/>
</dbReference>
<dbReference type="RefSeq" id="WP_075133740.1">
    <property type="nucleotide sequence ID" value="NZ_MSIF01000007.1"/>
</dbReference>
<dbReference type="SUPFAM" id="SSF48371">
    <property type="entry name" value="ARM repeat"/>
    <property type="match status" value="1"/>
</dbReference>
<dbReference type="CDD" id="cd07064">
    <property type="entry name" value="AlkD_like_1"/>
    <property type="match status" value="1"/>
</dbReference>
<accession>A0A7Z0WL59</accession>
<name>A0A7Z0WL59_9PSEU</name>
<evidence type="ECO:0000313" key="1">
    <source>
        <dbReference type="EMBL" id="OLF10020.1"/>
    </source>
</evidence>
<dbReference type="Pfam" id="PF08713">
    <property type="entry name" value="DNA_alkylation"/>
    <property type="match status" value="1"/>
</dbReference>
<gene>
    <name evidence="1" type="ORF">BLA60_16270</name>
</gene>
<comment type="caution">
    <text evidence="1">The sequence shown here is derived from an EMBL/GenBank/DDBJ whole genome shotgun (WGS) entry which is preliminary data.</text>
</comment>
<dbReference type="AlphaFoldDB" id="A0A7Z0WL59"/>
<dbReference type="OrthoDB" id="9775346at2"/>
<dbReference type="InterPro" id="IPR016024">
    <property type="entry name" value="ARM-type_fold"/>
</dbReference>
<dbReference type="InterPro" id="IPR014825">
    <property type="entry name" value="DNA_alkylation"/>
</dbReference>
<sequence>MTRNTEINALITAVRGGLAELADPSRAPDMRRYMKSELPFRGVPAPRRRELGRGLFAAHPLSDEESWRAAVLTLWREAEFREERYLAVDLTGARRYAPWQTPDLLPLYEELIVTGAWWDYVDELASRRIGPLLQANRPTMTPVLRRWATDPDLWKRRTAIISQLHAKEDTDTTLLTDTIEPNLPDSDFFIRKAIGWALRQLARTEPGWVRSFVDTHPDLSPLSRKEATKHF</sequence>
<organism evidence="1 2">
    <name type="scientific">Actinophytocola xinjiangensis</name>
    <dbReference type="NCBI Taxonomy" id="485602"/>
    <lineage>
        <taxon>Bacteria</taxon>
        <taxon>Bacillati</taxon>
        <taxon>Actinomycetota</taxon>
        <taxon>Actinomycetes</taxon>
        <taxon>Pseudonocardiales</taxon>
        <taxon>Pseudonocardiaceae</taxon>
    </lineage>
</organism>
<dbReference type="Proteomes" id="UP000185696">
    <property type="component" value="Unassembled WGS sequence"/>
</dbReference>
<evidence type="ECO:0000313" key="2">
    <source>
        <dbReference type="Proteomes" id="UP000185696"/>
    </source>
</evidence>
<protein>
    <submittedName>
        <fullName evidence="1">DNA alkylation repair protein</fullName>
    </submittedName>
</protein>
<dbReference type="PANTHER" id="PTHR34070">
    <property type="entry name" value="ARMADILLO-TYPE FOLD"/>
    <property type="match status" value="1"/>
</dbReference>